<evidence type="ECO:0000313" key="2">
    <source>
        <dbReference type="Proteomes" id="UP000280008"/>
    </source>
</evidence>
<protein>
    <recommendedName>
        <fullName evidence="3">Phage-associated protein</fullName>
    </recommendedName>
</protein>
<dbReference type="EMBL" id="RBKS01000001">
    <property type="protein sequence ID" value="RKR74751.1"/>
    <property type="molecule type" value="Genomic_DNA"/>
</dbReference>
<dbReference type="RefSeq" id="WP_121369613.1">
    <property type="nucleotide sequence ID" value="NZ_RBKS01000001.1"/>
</dbReference>
<keyword evidence="2" id="KW-1185">Reference proteome</keyword>
<comment type="caution">
    <text evidence="1">The sequence shown here is derived from an EMBL/GenBank/DDBJ whole genome shotgun (WGS) entry which is preliminary data.</text>
</comment>
<organism evidence="1 2">
    <name type="scientific">Frondihabitans australicus</name>
    <dbReference type="NCBI Taxonomy" id="386892"/>
    <lineage>
        <taxon>Bacteria</taxon>
        <taxon>Bacillati</taxon>
        <taxon>Actinomycetota</taxon>
        <taxon>Actinomycetes</taxon>
        <taxon>Micrococcales</taxon>
        <taxon>Microbacteriaceae</taxon>
        <taxon>Frondihabitans</taxon>
    </lineage>
</organism>
<accession>A0A495IHG5</accession>
<evidence type="ECO:0000313" key="1">
    <source>
        <dbReference type="EMBL" id="RKR74751.1"/>
    </source>
</evidence>
<sequence>MTNPIEIDDAIVLLLGAGVEPGGKARIQGVTRLEKLIFLLEKETHSRDWLDEDAGFVAYNFGPFSRKVYDAVETLAAAGIVKDSAKFAPDDMDTWEEREVLGKAPDQNYPYTTRDFELTERGWRYFAALENEMKPDALKELKSFKSRFATLPLRQLVRYVYQRYEEFTTKSLIREEILGHDS</sequence>
<proteinExistence type="predicted"/>
<name>A0A495IHG5_9MICO</name>
<evidence type="ECO:0008006" key="3">
    <source>
        <dbReference type="Google" id="ProtNLM"/>
    </source>
</evidence>
<gene>
    <name evidence="1" type="ORF">C8E83_1880</name>
</gene>
<dbReference type="Proteomes" id="UP000280008">
    <property type="component" value="Unassembled WGS sequence"/>
</dbReference>
<dbReference type="AlphaFoldDB" id="A0A495IHG5"/>
<dbReference type="OrthoDB" id="5113321at2"/>
<reference evidence="1 2" key="1">
    <citation type="submission" date="2018-10" db="EMBL/GenBank/DDBJ databases">
        <title>Sequencing the genomes of 1000 actinobacteria strains.</title>
        <authorList>
            <person name="Klenk H.-P."/>
        </authorList>
    </citation>
    <scope>NUCLEOTIDE SEQUENCE [LARGE SCALE GENOMIC DNA]</scope>
    <source>
        <strain evidence="1 2">DSM 17894</strain>
    </source>
</reference>